<proteinExistence type="predicted"/>
<dbReference type="Pfam" id="PF00326">
    <property type="entry name" value="Peptidase_S9"/>
    <property type="match status" value="1"/>
</dbReference>
<dbReference type="EMBL" id="LAZR01000145">
    <property type="protein sequence ID" value="KKN86659.1"/>
    <property type="molecule type" value="Genomic_DNA"/>
</dbReference>
<organism evidence="4">
    <name type="scientific">marine sediment metagenome</name>
    <dbReference type="NCBI Taxonomy" id="412755"/>
    <lineage>
        <taxon>unclassified sequences</taxon>
        <taxon>metagenomes</taxon>
        <taxon>ecological metagenomes</taxon>
    </lineage>
</organism>
<sequence>MYKNIFNLLISFFLSIPILGFAQLSVEEHLGMENLDNPKIFESSILFAKKTKDVWNGKSFSSIIISDLNGENQIKLTENEYDYDPKWSKDGKWISFISYRNNLQQIYTIPKLGGEPKLVSDAQNYISNYRWLNEKTIAYVDDEPRDSTLVATEAINGGGYQVGTEFYTNALWTYNIDSGTKKKITDGSFRIIDLDVSEDGKNLAVLAAKNYDTYESITNNWVEVIKIQSGNPIYKFNDANSLSNPKFSPSGKLLAFVGSTEGFASNDGLFIANIESGETENKTYEFDPTIEKIQWIDDKNISFSTPKNGYTGLYNLSIKGKISTIINPYWVIYDFQIINKQIYFIASRSSKIKQLYKLNLGDKPESAFRLTNLNSELHSKIKTTSSIINYVSNDGIEVQGIVTYPIAYDKSKTYALMVIPHGGPDSVVMDDFNWMGQFFADNGYVVFQPNFRGSIGYGRDFYAGNRNAFGHTDFEDIMAGIDELIELKIADKNRLVIGGWSYGGYMANWAITQTDRFKVSISVAGVSNLVSLYGQHEFSNRKVGLWEYKALPIDNVENYRKASPIFLVKNVKTPLLILHGANDTRSPSLQAWEMYRAMKDANKDVEMIIYPRAGHNISNPIQFKSVLNKWLNWADNHIEKK</sequence>
<dbReference type="GO" id="GO:0004252">
    <property type="term" value="F:serine-type endopeptidase activity"/>
    <property type="evidence" value="ECO:0007669"/>
    <property type="project" value="TreeGrafter"/>
</dbReference>
<gene>
    <name evidence="4" type="ORF">LCGC14_0266220</name>
</gene>
<dbReference type="SUPFAM" id="SSF53474">
    <property type="entry name" value="alpha/beta-Hydrolases"/>
    <property type="match status" value="1"/>
</dbReference>
<name>A0A0F9U4U5_9ZZZZ</name>
<comment type="caution">
    <text evidence="4">The sequence shown here is derived from an EMBL/GenBank/DDBJ whole genome shotgun (WGS) entry which is preliminary data.</text>
</comment>
<reference evidence="4" key="1">
    <citation type="journal article" date="2015" name="Nature">
        <title>Complex archaea that bridge the gap between prokaryotes and eukaryotes.</title>
        <authorList>
            <person name="Spang A."/>
            <person name="Saw J.H."/>
            <person name="Jorgensen S.L."/>
            <person name="Zaremba-Niedzwiedzka K."/>
            <person name="Martijn J."/>
            <person name="Lind A.E."/>
            <person name="van Eijk R."/>
            <person name="Schleper C."/>
            <person name="Guy L."/>
            <person name="Ettema T.J."/>
        </authorList>
    </citation>
    <scope>NUCLEOTIDE SEQUENCE</scope>
</reference>
<dbReference type="Gene3D" id="3.40.50.1820">
    <property type="entry name" value="alpha/beta hydrolase"/>
    <property type="match status" value="1"/>
</dbReference>
<keyword evidence="2" id="KW-0645">Protease</keyword>
<dbReference type="InterPro" id="IPR001375">
    <property type="entry name" value="Peptidase_S9_cat"/>
</dbReference>
<keyword evidence="1" id="KW-0378">Hydrolase</keyword>
<dbReference type="InterPro" id="IPR011042">
    <property type="entry name" value="6-blade_b-propeller_TolB-like"/>
</dbReference>
<keyword evidence="2" id="KW-0720">Serine protease</keyword>
<protein>
    <recommendedName>
        <fullName evidence="3">Peptidase S9 prolyl oligopeptidase catalytic domain-containing protein</fullName>
    </recommendedName>
</protein>
<dbReference type="GO" id="GO:0006508">
    <property type="term" value="P:proteolysis"/>
    <property type="evidence" value="ECO:0007669"/>
    <property type="project" value="InterPro"/>
</dbReference>
<dbReference type="PANTHER" id="PTHR42776">
    <property type="entry name" value="SERINE PEPTIDASE S9 FAMILY MEMBER"/>
    <property type="match status" value="1"/>
</dbReference>
<dbReference type="InterPro" id="IPR029058">
    <property type="entry name" value="AB_hydrolase_fold"/>
</dbReference>
<feature type="domain" description="Peptidase S9 prolyl oligopeptidase catalytic" evidence="3">
    <location>
        <begin position="432"/>
        <end position="640"/>
    </location>
</feature>
<dbReference type="Gene3D" id="2.120.10.60">
    <property type="entry name" value="Tricorn protease N-terminal domain"/>
    <property type="match status" value="1"/>
</dbReference>
<dbReference type="InterPro" id="IPR011659">
    <property type="entry name" value="WD40"/>
</dbReference>
<evidence type="ECO:0000256" key="1">
    <source>
        <dbReference type="ARBA" id="ARBA00022801"/>
    </source>
</evidence>
<dbReference type="SUPFAM" id="SSF69322">
    <property type="entry name" value="Tricorn protease domain 2"/>
    <property type="match status" value="1"/>
</dbReference>
<dbReference type="Gene3D" id="2.120.10.30">
    <property type="entry name" value="TolB, C-terminal domain"/>
    <property type="match status" value="1"/>
</dbReference>
<evidence type="ECO:0000256" key="2">
    <source>
        <dbReference type="ARBA" id="ARBA00022825"/>
    </source>
</evidence>
<dbReference type="PANTHER" id="PTHR42776:SF27">
    <property type="entry name" value="DIPEPTIDYL PEPTIDASE FAMILY MEMBER 6"/>
    <property type="match status" value="1"/>
</dbReference>
<evidence type="ECO:0000259" key="3">
    <source>
        <dbReference type="Pfam" id="PF00326"/>
    </source>
</evidence>
<dbReference type="AlphaFoldDB" id="A0A0F9U4U5"/>
<dbReference type="Pfam" id="PF07676">
    <property type="entry name" value="PD40"/>
    <property type="match status" value="1"/>
</dbReference>
<evidence type="ECO:0000313" key="4">
    <source>
        <dbReference type="EMBL" id="KKN86659.1"/>
    </source>
</evidence>
<accession>A0A0F9U4U5</accession>